<feature type="transmembrane region" description="Helical" evidence="1">
    <location>
        <begin position="95"/>
        <end position="115"/>
    </location>
</feature>
<dbReference type="EMBL" id="JACXJA010000006">
    <property type="protein sequence ID" value="MBD2861568.1"/>
    <property type="molecule type" value="Genomic_DNA"/>
</dbReference>
<sequence>MDTGTHLVVGLGLAGLAYVDPAVASDSALATAVLIGTVLGSQAPDLDGLLRFRSNASYIRNHRGKSHSLPAVAIWTALITLMLAVLFRGVSVPHLALWVFIAVAFHVFSDLFNTYGTQAFRPITEKWISWNIIHIFDPVIFSSHLIAIFMWSVHMAPPAQIFTVLYGLLALYYVWRTIVHFGVARRLKLQDPQYAPTHRYILIPTIHLYAWNVVKETEPNHYTIGEFRNNKLRWVDKVRCHDHAAIDATKSHPDVAAFLYFTSTACAEVKEHSWGYEVRWTDVRYRHRKQYPFVAVVLMDKELRAIDSYVGWRSEGRVEKKLKISTYNP</sequence>
<accession>A0A927C572</accession>
<organism evidence="2 3">
    <name type="scientific">Paenibacillus oceani</name>
    <dbReference type="NCBI Taxonomy" id="2772510"/>
    <lineage>
        <taxon>Bacteria</taxon>
        <taxon>Bacillati</taxon>
        <taxon>Bacillota</taxon>
        <taxon>Bacilli</taxon>
        <taxon>Bacillales</taxon>
        <taxon>Paenibacillaceae</taxon>
        <taxon>Paenibacillus</taxon>
    </lineage>
</organism>
<dbReference type="InterPro" id="IPR053170">
    <property type="entry name" value="Transcription_regulator"/>
</dbReference>
<evidence type="ECO:0000313" key="2">
    <source>
        <dbReference type="EMBL" id="MBD2861568.1"/>
    </source>
</evidence>
<keyword evidence="2" id="KW-0378">Hydrolase</keyword>
<evidence type="ECO:0000256" key="1">
    <source>
        <dbReference type="SAM" id="Phobius"/>
    </source>
</evidence>
<protein>
    <submittedName>
        <fullName evidence="2">Metal-dependent hydrolase</fullName>
    </submittedName>
</protein>
<dbReference type="InterPro" id="IPR007404">
    <property type="entry name" value="YdjM-like"/>
</dbReference>
<keyword evidence="1" id="KW-1133">Transmembrane helix</keyword>
<dbReference type="Proteomes" id="UP000639396">
    <property type="component" value="Unassembled WGS sequence"/>
</dbReference>
<dbReference type="GO" id="GO:0016787">
    <property type="term" value="F:hydrolase activity"/>
    <property type="evidence" value="ECO:0007669"/>
    <property type="project" value="UniProtKB-KW"/>
</dbReference>
<dbReference type="AlphaFoldDB" id="A0A927C572"/>
<dbReference type="Pfam" id="PF04307">
    <property type="entry name" value="YdjM"/>
    <property type="match status" value="1"/>
</dbReference>
<feature type="transmembrane region" description="Helical" evidence="1">
    <location>
        <begin position="127"/>
        <end position="153"/>
    </location>
</feature>
<keyword evidence="1" id="KW-0812">Transmembrane</keyword>
<comment type="caution">
    <text evidence="2">The sequence shown here is derived from an EMBL/GenBank/DDBJ whole genome shotgun (WGS) entry which is preliminary data.</text>
</comment>
<proteinExistence type="predicted"/>
<dbReference type="PANTHER" id="PTHR40031:SF1">
    <property type="entry name" value="MEMBRANE-BOUND METAL-DEPENDENT HYDROLASE"/>
    <property type="match status" value="1"/>
</dbReference>
<dbReference type="PANTHER" id="PTHR40031">
    <property type="entry name" value="HYPOTHETICAL MEMBRANE SPANNING PROTEIN"/>
    <property type="match status" value="1"/>
</dbReference>
<name>A0A927C572_9BACL</name>
<feature type="transmembrane region" description="Helical" evidence="1">
    <location>
        <begin position="69"/>
        <end position="89"/>
    </location>
</feature>
<reference evidence="2" key="1">
    <citation type="submission" date="2020-09" db="EMBL/GenBank/DDBJ databases">
        <title>A novel bacterium of genus Paenibacillus, isolated from South China Sea.</title>
        <authorList>
            <person name="Huang H."/>
            <person name="Mo K."/>
            <person name="Hu Y."/>
        </authorList>
    </citation>
    <scope>NUCLEOTIDE SEQUENCE</scope>
    <source>
        <strain evidence="2">IB182363</strain>
    </source>
</reference>
<gene>
    <name evidence="2" type="ORF">IDH45_06130</name>
</gene>
<keyword evidence="1" id="KW-0472">Membrane</keyword>
<dbReference type="RefSeq" id="WP_190925703.1">
    <property type="nucleotide sequence ID" value="NZ_JACXJA010000006.1"/>
</dbReference>
<evidence type="ECO:0000313" key="3">
    <source>
        <dbReference type="Proteomes" id="UP000639396"/>
    </source>
</evidence>
<feature type="transmembrane region" description="Helical" evidence="1">
    <location>
        <begin position="159"/>
        <end position="179"/>
    </location>
</feature>
<keyword evidence="3" id="KW-1185">Reference proteome</keyword>